<evidence type="ECO:0000313" key="6">
    <source>
        <dbReference type="Proteomes" id="UP001222932"/>
    </source>
</evidence>
<dbReference type="GO" id="GO:0034066">
    <property type="term" value="C:Ric1-Rgp1 guanyl-nucleotide exchange factor complex"/>
    <property type="evidence" value="ECO:0007669"/>
    <property type="project" value="InterPro"/>
</dbReference>
<evidence type="ECO:0000256" key="1">
    <source>
        <dbReference type="ARBA" id="ARBA00004370"/>
    </source>
</evidence>
<feature type="compositionally biased region" description="Polar residues" evidence="3">
    <location>
        <begin position="1030"/>
        <end position="1045"/>
    </location>
</feature>
<evidence type="ECO:0000259" key="4">
    <source>
        <dbReference type="Pfam" id="PF07064"/>
    </source>
</evidence>
<feature type="domain" description="RIC1 C-terminal alpha solenoid region" evidence="4">
    <location>
        <begin position="808"/>
        <end position="989"/>
    </location>
</feature>
<comment type="subcellular location">
    <subcellularLocation>
        <location evidence="1">Membrane</location>
    </subcellularLocation>
</comment>
<gene>
    <name evidence="5" type="primary">RIC1</name>
    <name evidence="5" type="ORF">CspeluHIS016_0209430</name>
</gene>
<keyword evidence="6" id="KW-1185">Reference proteome</keyword>
<name>A0AAD3TSU2_9TREE</name>
<organism evidence="5 6">
    <name type="scientific">Cutaneotrichosporon spelunceum</name>
    <dbReference type="NCBI Taxonomy" id="1672016"/>
    <lineage>
        <taxon>Eukaryota</taxon>
        <taxon>Fungi</taxon>
        <taxon>Dikarya</taxon>
        <taxon>Basidiomycota</taxon>
        <taxon>Agaricomycotina</taxon>
        <taxon>Tremellomycetes</taxon>
        <taxon>Trichosporonales</taxon>
        <taxon>Trichosporonaceae</taxon>
        <taxon>Cutaneotrichosporon</taxon>
    </lineage>
</organism>
<accession>A0AAD3TSU2</accession>
<evidence type="ECO:0000313" key="5">
    <source>
        <dbReference type="EMBL" id="GMK55887.1"/>
    </source>
</evidence>
<dbReference type="Proteomes" id="UP001222932">
    <property type="component" value="Unassembled WGS sequence"/>
</dbReference>
<keyword evidence="2" id="KW-0472">Membrane</keyword>
<dbReference type="EMBL" id="BTCM01000002">
    <property type="protein sequence ID" value="GMK55887.1"/>
    <property type="molecule type" value="Genomic_DNA"/>
</dbReference>
<dbReference type="GO" id="GO:0005829">
    <property type="term" value="C:cytosol"/>
    <property type="evidence" value="ECO:0007669"/>
    <property type="project" value="TreeGrafter"/>
</dbReference>
<comment type="caution">
    <text evidence="5">The sequence shown here is derived from an EMBL/GenBank/DDBJ whole genome shotgun (WGS) entry which is preliminary data.</text>
</comment>
<dbReference type="GO" id="GO:0042147">
    <property type="term" value="P:retrograde transport, endosome to Golgi"/>
    <property type="evidence" value="ECO:0007669"/>
    <property type="project" value="TreeGrafter"/>
</dbReference>
<sequence length="1055" mass="116091">MYWPTTAARIIGVPPPLDERVARIRPSRRGNLFATLADDRLGVWEVRPTVIQAAVVRSRQSLDRWGANDDVFWAHDARSLVVLTTTSHLIVFSLVPTEVPAYESVPTTSFPHGGGPGEGGELAGWELRCDGVAFVMGRATAILPQQHSLIITLRHPPALLTVPYPIPAHLLTPPGSHFPPAPLDGDTEEQVECDLWDMGRAEWLLQGVQVPVPVSLGVTRTPALPTAYNLLTDDGRAYVMYATSAVELFNRERRQASGTSSSASSRKRSPLPQPKYSGQLLYPLPVQGDEGVQNGLRSLGFIEDVAPVEDKATHISVNGKLGFAAIGTASGLVHIHVIPAYPQAPRFSHTLDLKHSARSASLSVDPGTVTALAWTSDGYALAVGHTNGWAVWSMGGRLDGYGVAGDDDEPSADAFMNSVSGLFWATGNNSLFLLSRLDPQRLYAMPFVKSATTGQHSPDNTRYAFLQMDDRVMVYRGADQPDMSVINPESDVWQHIHVPNVYISTNWPLRYASISSDGRLIAVAGRRGLTHYSAASGRWKLFGHEREERAFTVRGGLLWFHHVLIAAVEAEKKYQIRLYSRDLDLSETNVLHAQSLPSPVLVMTLLENSLLVYTADSMLYHFLILPTRESIRIQLCGSMSFAGLVSVPSRVRALSWLIPGAQKRLGDPADDLIVATIIFLVDGRLVLLRPRKAGNDEVRYDMQVLADRIESYWTHLSGVGALENSLWGYDGRDMRVWLDALTIEATRVNLEADSYESIQASIELRLDFYPLSILMDKGIIIGVEYETSTRTLPFALFKLQTNTYLFLPQFLRYHLDAKRMRAALVFAANYQDLVYFGHSLEKLLHAVLEDTVDEIGVDNSSTASVASSRSGRTLALIASFLDHFPESLDVVVGCARKTEFEHWPILFDVVGKPRDLYERCLRAGALRTAASYLLVMHYLEEADDTPETVRLLRLAMAAKEAQLCKELLRFLHSIDGSGAALRAAIDEVGILKSSHAVQASPDRVRVGPINGSAAPEIGLDLDSDRRRSSGTRTPTVQSPRPTVSLASPEPPSVDN</sequence>
<dbReference type="InterPro" id="IPR040096">
    <property type="entry name" value="Ric1"/>
</dbReference>
<feature type="region of interest" description="Disordered" evidence="3">
    <location>
        <begin position="1002"/>
        <end position="1055"/>
    </location>
</feature>
<dbReference type="Pfam" id="PF25440">
    <property type="entry name" value="Beta-prop_RIC1_2nd"/>
    <property type="match status" value="1"/>
</dbReference>
<feature type="region of interest" description="Disordered" evidence="3">
    <location>
        <begin position="252"/>
        <end position="276"/>
    </location>
</feature>
<dbReference type="PANTHER" id="PTHR22746">
    <property type="entry name" value="RAB6A-GEF COMPLEX PARTNER PROTEIN 1"/>
    <property type="match status" value="1"/>
</dbReference>
<protein>
    <recommendedName>
        <fullName evidence="4">RIC1 C-terminal alpha solenoid region domain-containing protein</fullName>
    </recommendedName>
</protein>
<dbReference type="Pfam" id="PF07064">
    <property type="entry name" value="RIC1"/>
    <property type="match status" value="1"/>
</dbReference>
<dbReference type="InterPro" id="IPR009771">
    <property type="entry name" value="RIC1_C"/>
</dbReference>
<dbReference type="SUPFAM" id="SSF82171">
    <property type="entry name" value="DPP6 N-terminal domain-like"/>
    <property type="match status" value="1"/>
</dbReference>
<reference evidence="5" key="1">
    <citation type="journal article" date="2023" name="BMC Genomics">
        <title>Chromosome-level genome assemblies of Cutaneotrichosporon spp. (Trichosporonales, Basidiomycota) reveal imbalanced evolution between nucleotide sequences and chromosome synteny.</title>
        <authorList>
            <person name="Kobayashi Y."/>
            <person name="Kayamori A."/>
            <person name="Aoki K."/>
            <person name="Shiwa Y."/>
            <person name="Matsutani M."/>
            <person name="Fujita N."/>
            <person name="Sugita T."/>
            <person name="Iwasaki W."/>
            <person name="Tanaka N."/>
            <person name="Takashima M."/>
        </authorList>
    </citation>
    <scope>NUCLEOTIDE SEQUENCE</scope>
    <source>
        <strain evidence="5">HIS016</strain>
    </source>
</reference>
<proteinExistence type="predicted"/>
<dbReference type="GO" id="GO:0000139">
    <property type="term" value="C:Golgi membrane"/>
    <property type="evidence" value="ECO:0007669"/>
    <property type="project" value="TreeGrafter"/>
</dbReference>
<dbReference type="PANTHER" id="PTHR22746:SF10">
    <property type="entry name" value="GUANINE NUCLEOTIDE EXCHANGE FACTOR SUBUNIT RIC1"/>
    <property type="match status" value="1"/>
</dbReference>
<dbReference type="AlphaFoldDB" id="A0AAD3TSU2"/>
<dbReference type="GO" id="GO:0006886">
    <property type="term" value="P:intracellular protein transport"/>
    <property type="evidence" value="ECO:0007669"/>
    <property type="project" value="InterPro"/>
</dbReference>
<evidence type="ECO:0000256" key="3">
    <source>
        <dbReference type="SAM" id="MobiDB-lite"/>
    </source>
</evidence>
<reference evidence="5" key="2">
    <citation type="submission" date="2023-06" db="EMBL/GenBank/DDBJ databases">
        <authorList>
            <person name="Kobayashi Y."/>
            <person name="Kayamori A."/>
            <person name="Aoki K."/>
            <person name="Shiwa Y."/>
            <person name="Fujita N."/>
            <person name="Sugita T."/>
            <person name="Iwasaki W."/>
            <person name="Tanaka N."/>
            <person name="Takashima M."/>
        </authorList>
    </citation>
    <scope>NUCLEOTIDE SEQUENCE</scope>
    <source>
        <strain evidence="5">HIS016</strain>
    </source>
</reference>
<evidence type="ECO:0000256" key="2">
    <source>
        <dbReference type="ARBA" id="ARBA00023136"/>
    </source>
</evidence>